<dbReference type="OrthoDB" id="3871936at2"/>
<name>A0A1Z2L5L8_9ACTN</name>
<evidence type="ECO:0000256" key="1">
    <source>
        <dbReference type="SAM" id="SignalP"/>
    </source>
</evidence>
<dbReference type="RefSeq" id="WP_087927682.1">
    <property type="nucleotide sequence ID" value="NZ_CP021744.1"/>
</dbReference>
<feature type="chain" id="PRO_5039145649" evidence="1">
    <location>
        <begin position="26"/>
        <end position="153"/>
    </location>
</feature>
<reference evidence="2 3" key="1">
    <citation type="submission" date="2017-06" db="EMBL/GenBank/DDBJ databases">
        <title>Streptomyces albireticuli Genome sequencing and assembly.</title>
        <authorList>
            <person name="Wang Y."/>
            <person name="Du B."/>
            <person name="Ding Y."/>
            <person name="Liu H."/>
            <person name="Hou Q."/>
            <person name="Liu K."/>
            <person name="Yao L."/>
            <person name="Wang C."/>
        </authorList>
    </citation>
    <scope>NUCLEOTIDE SEQUENCE [LARGE SCALE GENOMIC DNA]</scope>
    <source>
        <strain evidence="2 3">MDJK11</strain>
    </source>
</reference>
<gene>
    <name evidence="2" type="ORF">SMD11_3978</name>
</gene>
<dbReference type="Gene3D" id="3.10.450.50">
    <property type="match status" value="1"/>
</dbReference>
<protein>
    <submittedName>
        <fullName evidence="2">Uncharacterized protein</fullName>
    </submittedName>
</protein>
<proteinExistence type="predicted"/>
<sequence>MNRLRKPAALAVAAAALLTVGPLTAQAVAAEGPRVRAATSGVSRAEARVDAFLQEYRRATLGAGDRTPAQVRARFLAPELNERLDGWARLHGADPVFRAQDAPSSWSLRYEGSGAGHSTVVVTERWPSGATADIWYSVRLSDLTVNDLKGPPE</sequence>
<dbReference type="EMBL" id="CP021744">
    <property type="protein sequence ID" value="ARZ69593.1"/>
    <property type="molecule type" value="Genomic_DNA"/>
</dbReference>
<organism evidence="2 3">
    <name type="scientific">Streptomyces albireticuli</name>
    <dbReference type="NCBI Taxonomy" id="1940"/>
    <lineage>
        <taxon>Bacteria</taxon>
        <taxon>Bacillati</taxon>
        <taxon>Actinomycetota</taxon>
        <taxon>Actinomycetes</taxon>
        <taxon>Kitasatosporales</taxon>
        <taxon>Streptomycetaceae</taxon>
        <taxon>Streptomyces</taxon>
    </lineage>
</organism>
<feature type="signal peptide" evidence="1">
    <location>
        <begin position="1"/>
        <end position="25"/>
    </location>
</feature>
<dbReference type="KEGG" id="salj:SMD11_3978"/>
<dbReference type="AlphaFoldDB" id="A0A1Z2L5L8"/>
<keyword evidence="1" id="KW-0732">Signal</keyword>
<accession>A0A1Z2L5L8</accession>
<evidence type="ECO:0000313" key="2">
    <source>
        <dbReference type="EMBL" id="ARZ69593.1"/>
    </source>
</evidence>
<dbReference type="Proteomes" id="UP000195755">
    <property type="component" value="Chromosome"/>
</dbReference>
<evidence type="ECO:0000313" key="3">
    <source>
        <dbReference type="Proteomes" id="UP000195755"/>
    </source>
</evidence>